<dbReference type="Pfam" id="PF06080">
    <property type="entry name" value="DUF938"/>
    <property type="match status" value="1"/>
</dbReference>
<evidence type="ECO:0000313" key="1">
    <source>
        <dbReference type="EMBL" id="MDN3566743.1"/>
    </source>
</evidence>
<organism evidence="1 2">
    <name type="scientific">Paeniroseomonas aquatica</name>
    <dbReference type="NCBI Taxonomy" id="373043"/>
    <lineage>
        <taxon>Bacteria</taxon>
        <taxon>Pseudomonadati</taxon>
        <taxon>Pseudomonadota</taxon>
        <taxon>Alphaproteobacteria</taxon>
        <taxon>Acetobacterales</taxon>
        <taxon>Acetobacteraceae</taxon>
        <taxon>Paeniroseomonas</taxon>
    </lineage>
</organism>
<keyword evidence="2" id="KW-1185">Reference proteome</keyword>
<sequence length="197" mass="20677">MTDPRRFAPAASRNRDPILAILRDHLPATGLVLEVASGTGEHVLHFATALPALTFQPSDPSPEARASIDAWATGQPNIRPALALDATGDNWPAADAILCINMIHIAPWAATLGLLRGAAHCLPPGGPLILYGPYRRGGAHTGPGNIAFDADLRARDLAWGIRDLEAVAEAAAAQGFGPPAITPMPADNLALVFRRMP</sequence>
<dbReference type="Proteomes" id="UP001529369">
    <property type="component" value="Unassembled WGS sequence"/>
</dbReference>
<dbReference type="SUPFAM" id="SSF53335">
    <property type="entry name" value="S-adenosyl-L-methionine-dependent methyltransferases"/>
    <property type="match status" value="1"/>
</dbReference>
<dbReference type="EMBL" id="JAUFPN010000182">
    <property type="protein sequence ID" value="MDN3566743.1"/>
    <property type="molecule type" value="Genomic_DNA"/>
</dbReference>
<evidence type="ECO:0000313" key="2">
    <source>
        <dbReference type="Proteomes" id="UP001529369"/>
    </source>
</evidence>
<dbReference type="PANTHER" id="PTHR20974">
    <property type="entry name" value="UPF0585 PROTEIN CG18661"/>
    <property type="match status" value="1"/>
</dbReference>
<comment type="caution">
    <text evidence="1">The sequence shown here is derived from an EMBL/GenBank/DDBJ whole genome shotgun (WGS) entry which is preliminary data.</text>
</comment>
<dbReference type="RefSeq" id="WP_290318696.1">
    <property type="nucleotide sequence ID" value="NZ_JAUFPN010000182.1"/>
</dbReference>
<dbReference type="PANTHER" id="PTHR20974:SF0">
    <property type="entry name" value="UPF0585 PROTEIN CG18661"/>
    <property type="match status" value="1"/>
</dbReference>
<dbReference type="InterPro" id="IPR029063">
    <property type="entry name" value="SAM-dependent_MTases_sf"/>
</dbReference>
<dbReference type="InterPro" id="IPR010342">
    <property type="entry name" value="DUF938"/>
</dbReference>
<proteinExistence type="predicted"/>
<gene>
    <name evidence="1" type="ORF">QWZ14_20400</name>
</gene>
<accession>A0ABT8AB38</accession>
<reference evidence="2" key="1">
    <citation type="journal article" date="2019" name="Int. J. Syst. Evol. Microbiol.">
        <title>The Global Catalogue of Microorganisms (GCM) 10K type strain sequencing project: providing services to taxonomists for standard genome sequencing and annotation.</title>
        <authorList>
            <consortium name="The Broad Institute Genomics Platform"/>
            <consortium name="The Broad Institute Genome Sequencing Center for Infectious Disease"/>
            <person name="Wu L."/>
            <person name="Ma J."/>
        </authorList>
    </citation>
    <scope>NUCLEOTIDE SEQUENCE [LARGE SCALE GENOMIC DNA]</scope>
    <source>
        <strain evidence="2">CECT 7131</strain>
    </source>
</reference>
<protein>
    <submittedName>
        <fullName evidence="1">DUF938 domain-containing protein</fullName>
    </submittedName>
</protein>
<name>A0ABT8AB38_9PROT</name>
<dbReference type="Gene3D" id="3.40.50.150">
    <property type="entry name" value="Vaccinia Virus protein VP39"/>
    <property type="match status" value="1"/>
</dbReference>